<dbReference type="SMART" id="SM00271">
    <property type="entry name" value="DnaJ"/>
    <property type="match status" value="1"/>
</dbReference>
<dbReference type="Gene3D" id="3.30.70.330">
    <property type="match status" value="1"/>
</dbReference>
<accession>A0A0N5AP66</accession>
<dbReference type="PRINTS" id="PR00625">
    <property type="entry name" value="JDOMAIN"/>
</dbReference>
<dbReference type="STRING" id="451379.A0A0N5AP66"/>
<evidence type="ECO:0000313" key="9">
    <source>
        <dbReference type="WBParaSite" id="SMUV_0000643201-mRNA-1"/>
    </source>
</evidence>
<protein>
    <submittedName>
        <fullName evidence="9">J domain-containing protein</fullName>
    </submittedName>
</protein>
<sequence>MNAIKGDLSFDPYGVLGLSNDCTDVQIVKAFRKAALKWHPDKNPDRKKLSEEMFLKISQAFELLSDPAAKAAYDRLQAAKTAKAAYIQRRQQTCSAQKVRLLEELERREAEAAKNQDATKVAKRNLEKEIQRLREEGSRLLQKEREKLEKQIHENFKNFVEKPCCSTGVMEPARLKVKWKCADASARLSEEDILRLFEKYGKISMVVMSPSGKSNAIIEFKKEADAV</sequence>
<dbReference type="InterPro" id="IPR052094">
    <property type="entry name" value="Pre-mRNA-splicing_ERAD"/>
</dbReference>
<dbReference type="GO" id="GO:0000390">
    <property type="term" value="P:spliceosomal complex disassembly"/>
    <property type="evidence" value="ECO:0007669"/>
    <property type="project" value="TreeGrafter"/>
</dbReference>
<dbReference type="AlphaFoldDB" id="A0A0N5AP66"/>
<name>A0A0N5AP66_9BILA</name>
<dbReference type="PROSITE" id="PS50076">
    <property type="entry name" value="DNAJ_2"/>
    <property type="match status" value="1"/>
</dbReference>
<dbReference type="PANTHER" id="PTHR44313">
    <property type="entry name" value="DNAJ HOMOLOG SUBFAMILY C MEMBER 17"/>
    <property type="match status" value="1"/>
</dbReference>
<dbReference type="Pfam" id="PF00226">
    <property type="entry name" value="DnaJ"/>
    <property type="match status" value="1"/>
</dbReference>
<dbReference type="PANTHER" id="PTHR44313:SF1">
    <property type="entry name" value="DNAJ HOMOLOG SUBFAMILY C MEMBER 17"/>
    <property type="match status" value="1"/>
</dbReference>
<keyword evidence="4" id="KW-0143">Chaperone</keyword>
<proteinExistence type="predicted"/>
<evidence type="ECO:0000256" key="6">
    <source>
        <dbReference type="SAM" id="Coils"/>
    </source>
</evidence>
<evidence type="ECO:0000256" key="1">
    <source>
        <dbReference type="ARBA" id="ARBA00004123"/>
    </source>
</evidence>
<feature type="domain" description="J" evidence="7">
    <location>
        <begin position="11"/>
        <end position="77"/>
    </location>
</feature>
<dbReference type="GO" id="GO:0005737">
    <property type="term" value="C:cytoplasm"/>
    <property type="evidence" value="ECO:0007669"/>
    <property type="project" value="UniProtKB-SubCell"/>
</dbReference>
<dbReference type="SUPFAM" id="SSF54928">
    <property type="entry name" value="RNA-binding domain, RBD"/>
    <property type="match status" value="1"/>
</dbReference>
<evidence type="ECO:0000256" key="5">
    <source>
        <dbReference type="ARBA" id="ARBA00023242"/>
    </source>
</evidence>
<evidence type="ECO:0000259" key="7">
    <source>
        <dbReference type="PROSITE" id="PS50076"/>
    </source>
</evidence>
<dbReference type="GO" id="GO:0003676">
    <property type="term" value="F:nucleic acid binding"/>
    <property type="evidence" value="ECO:0007669"/>
    <property type="project" value="InterPro"/>
</dbReference>
<dbReference type="InterPro" id="IPR035979">
    <property type="entry name" value="RBD_domain_sf"/>
</dbReference>
<evidence type="ECO:0000256" key="4">
    <source>
        <dbReference type="ARBA" id="ARBA00023186"/>
    </source>
</evidence>
<evidence type="ECO:0000256" key="3">
    <source>
        <dbReference type="ARBA" id="ARBA00022490"/>
    </source>
</evidence>
<dbReference type="Gene3D" id="1.10.287.110">
    <property type="entry name" value="DnaJ domain"/>
    <property type="match status" value="1"/>
</dbReference>
<dbReference type="CDD" id="cd06257">
    <property type="entry name" value="DnaJ"/>
    <property type="match status" value="1"/>
</dbReference>
<dbReference type="InterPro" id="IPR012677">
    <property type="entry name" value="Nucleotide-bd_a/b_plait_sf"/>
</dbReference>
<dbReference type="SUPFAM" id="SSF46565">
    <property type="entry name" value="Chaperone J-domain"/>
    <property type="match status" value="1"/>
</dbReference>
<keyword evidence="5" id="KW-0539">Nucleus</keyword>
<feature type="coiled-coil region" evidence="6">
    <location>
        <begin position="102"/>
        <end position="143"/>
    </location>
</feature>
<evidence type="ECO:0000256" key="2">
    <source>
        <dbReference type="ARBA" id="ARBA00004496"/>
    </source>
</evidence>
<dbReference type="Proteomes" id="UP000046393">
    <property type="component" value="Unplaced"/>
</dbReference>
<dbReference type="InterPro" id="IPR001623">
    <property type="entry name" value="DnaJ_domain"/>
</dbReference>
<keyword evidence="6" id="KW-0175">Coiled coil</keyword>
<organism evidence="8 9">
    <name type="scientific">Syphacia muris</name>
    <dbReference type="NCBI Taxonomy" id="451379"/>
    <lineage>
        <taxon>Eukaryota</taxon>
        <taxon>Metazoa</taxon>
        <taxon>Ecdysozoa</taxon>
        <taxon>Nematoda</taxon>
        <taxon>Chromadorea</taxon>
        <taxon>Rhabditida</taxon>
        <taxon>Spirurina</taxon>
        <taxon>Oxyuridomorpha</taxon>
        <taxon>Oxyuroidea</taxon>
        <taxon>Oxyuridae</taxon>
        <taxon>Syphacia</taxon>
    </lineage>
</organism>
<dbReference type="InterPro" id="IPR036869">
    <property type="entry name" value="J_dom_sf"/>
</dbReference>
<reference evidence="9" key="1">
    <citation type="submission" date="2017-02" db="UniProtKB">
        <authorList>
            <consortium name="WormBaseParasite"/>
        </authorList>
    </citation>
    <scope>IDENTIFICATION</scope>
</reference>
<dbReference type="GO" id="GO:0005681">
    <property type="term" value="C:spliceosomal complex"/>
    <property type="evidence" value="ECO:0007669"/>
    <property type="project" value="TreeGrafter"/>
</dbReference>
<dbReference type="WBParaSite" id="SMUV_0000643201-mRNA-1">
    <property type="protein sequence ID" value="SMUV_0000643201-mRNA-1"/>
    <property type="gene ID" value="SMUV_0000643201"/>
</dbReference>
<evidence type="ECO:0000313" key="8">
    <source>
        <dbReference type="Proteomes" id="UP000046393"/>
    </source>
</evidence>
<keyword evidence="8" id="KW-1185">Reference proteome</keyword>
<comment type="subcellular location">
    <subcellularLocation>
        <location evidence="2">Cytoplasm</location>
    </subcellularLocation>
    <subcellularLocation>
        <location evidence="1">Nucleus</location>
    </subcellularLocation>
</comment>
<keyword evidence="3" id="KW-0963">Cytoplasm</keyword>